<comment type="function">
    <text evidence="7">Catalyzes the addition of meso-diaminopimelic acid to the nucleotide precursor UDP-N-acetylmuramoyl-L-alanyl-D-glutamate (UMAG) in the biosynthesis of bacterial cell-wall peptidoglycan.</text>
</comment>
<dbReference type="PANTHER" id="PTHR23135">
    <property type="entry name" value="MUR LIGASE FAMILY MEMBER"/>
    <property type="match status" value="1"/>
</dbReference>
<keyword evidence="3 7" id="KW-0133">Cell shape</keyword>
<evidence type="ECO:0000256" key="3">
    <source>
        <dbReference type="ARBA" id="ARBA00022960"/>
    </source>
</evidence>
<dbReference type="EC" id="6.3.2.13" evidence="7"/>
<dbReference type="SUPFAM" id="SSF53244">
    <property type="entry name" value="MurD-like peptide ligases, peptide-binding domain"/>
    <property type="match status" value="1"/>
</dbReference>
<comment type="similarity">
    <text evidence="1 7">Belongs to the MurCDEF family. MurE subfamily.</text>
</comment>
<evidence type="ECO:0000256" key="2">
    <source>
        <dbReference type="ARBA" id="ARBA00022618"/>
    </source>
</evidence>
<feature type="domain" description="Mur ligase N-terminal catalytic" evidence="9">
    <location>
        <begin position="24"/>
        <end position="98"/>
    </location>
</feature>
<comment type="cofactor">
    <cofactor evidence="7">
        <name>Mg(2+)</name>
        <dbReference type="ChEBI" id="CHEBI:18420"/>
    </cofactor>
</comment>
<dbReference type="InterPro" id="IPR000713">
    <property type="entry name" value="Mur_ligase_N"/>
</dbReference>
<dbReference type="NCBIfam" id="NF001126">
    <property type="entry name" value="PRK00139.1-4"/>
    <property type="match status" value="1"/>
</dbReference>
<dbReference type="InterPro" id="IPR035911">
    <property type="entry name" value="MurE/MurF_N"/>
</dbReference>
<keyword evidence="7 12" id="KW-0436">Ligase</keyword>
<dbReference type="GO" id="GO:0008765">
    <property type="term" value="F:UDP-N-acetylmuramoylalanyl-D-glutamate-2,6-diaminopimelate ligase activity"/>
    <property type="evidence" value="ECO:0007669"/>
    <property type="project" value="UniProtKB-EC"/>
</dbReference>
<evidence type="ECO:0000256" key="6">
    <source>
        <dbReference type="ARBA" id="ARBA00023316"/>
    </source>
</evidence>
<comment type="catalytic activity">
    <reaction evidence="7">
        <text>UDP-N-acetyl-alpha-D-muramoyl-L-alanyl-D-glutamate + meso-2,6-diaminopimelate + ATP = UDP-N-acetyl-alpha-D-muramoyl-L-alanyl-gamma-D-glutamyl-meso-2,6-diaminopimelate + ADP + phosphate + H(+)</text>
        <dbReference type="Rhea" id="RHEA:23676"/>
        <dbReference type="ChEBI" id="CHEBI:15378"/>
        <dbReference type="ChEBI" id="CHEBI:30616"/>
        <dbReference type="ChEBI" id="CHEBI:43474"/>
        <dbReference type="ChEBI" id="CHEBI:57791"/>
        <dbReference type="ChEBI" id="CHEBI:83900"/>
        <dbReference type="ChEBI" id="CHEBI:83905"/>
        <dbReference type="ChEBI" id="CHEBI:456216"/>
        <dbReference type="EC" id="6.3.2.13"/>
    </reaction>
</comment>
<dbReference type="RefSeq" id="WP_404546464.1">
    <property type="nucleotide sequence ID" value="NZ_JADIKJ010000006.1"/>
</dbReference>
<dbReference type="Proteomes" id="UP001620461">
    <property type="component" value="Unassembled WGS sequence"/>
</dbReference>
<feature type="domain" description="Mur ligase central" evidence="11">
    <location>
        <begin position="111"/>
        <end position="313"/>
    </location>
</feature>
<evidence type="ECO:0000313" key="13">
    <source>
        <dbReference type="Proteomes" id="UP001620461"/>
    </source>
</evidence>
<feature type="modified residue" description="N6-carboxylysine" evidence="7">
    <location>
        <position position="222"/>
    </location>
</feature>
<organism evidence="12 13">
    <name type="scientific">Dyella jejuensis</name>
    <dbReference type="NCBI Taxonomy" id="1432009"/>
    <lineage>
        <taxon>Bacteria</taxon>
        <taxon>Pseudomonadati</taxon>
        <taxon>Pseudomonadota</taxon>
        <taxon>Gammaproteobacteria</taxon>
        <taxon>Lysobacterales</taxon>
        <taxon>Rhodanobacteraceae</taxon>
        <taxon>Dyella</taxon>
    </lineage>
</organism>
<keyword evidence="7" id="KW-0547">Nucleotide-binding</keyword>
<dbReference type="SUPFAM" id="SSF63418">
    <property type="entry name" value="MurE/MurF N-terminal domain"/>
    <property type="match status" value="1"/>
</dbReference>
<evidence type="ECO:0000259" key="11">
    <source>
        <dbReference type="Pfam" id="PF08245"/>
    </source>
</evidence>
<dbReference type="Pfam" id="PF08245">
    <property type="entry name" value="Mur_ligase_M"/>
    <property type="match status" value="1"/>
</dbReference>
<dbReference type="HAMAP" id="MF_00208">
    <property type="entry name" value="MurE"/>
    <property type="match status" value="1"/>
</dbReference>
<evidence type="ECO:0000259" key="10">
    <source>
        <dbReference type="Pfam" id="PF02875"/>
    </source>
</evidence>
<feature type="binding site" evidence="7">
    <location>
        <position position="465"/>
    </location>
    <ligand>
        <name>meso-2,6-diaminopimelate</name>
        <dbReference type="ChEBI" id="CHEBI:57791"/>
    </ligand>
</feature>
<keyword evidence="7" id="KW-0460">Magnesium</keyword>
<evidence type="ECO:0000256" key="4">
    <source>
        <dbReference type="ARBA" id="ARBA00022984"/>
    </source>
</evidence>
<dbReference type="Gene3D" id="3.90.190.20">
    <property type="entry name" value="Mur ligase, C-terminal domain"/>
    <property type="match status" value="1"/>
</dbReference>
<feature type="binding site" evidence="7">
    <location>
        <position position="461"/>
    </location>
    <ligand>
        <name>meso-2,6-diaminopimelate</name>
        <dbReference type="ChEBI" id="CHEBI:57791"/>
    </ligand>
</feature>
<feature type="binding site" evidence="7">
    <location>
        <position position="29"/>
    </location>
    <ligand>
        <name>UDP-N-acetyl-alpha-D-muramoyl-L-alanyl-D-glutamate</name>
        <dbReference type="ChEBI" id="CHEBI:83900"/>
    </ligand>
</feature>
<dbReference type="InterPro" id="IPR013221">
    <property type="entry name" value="Mur_ligase_cen"/>
</dbReference>
<evidence type="ECO:0000256" key="5">
    <source>
        <dbReference type="ARBA" id="ARBA00023306"/>
    </source>
</evidence>
<comment type="caution">
    <text evidence="7">Lacks conserved residue(s) required for the propagation of feature annotation.</text>
</comment>
<dbReference type="NCBIfam" id="NF001124">
    <property type="entry name" value="PRK00139.1-2"/>
    <property type="match status" value="1"/>
</dbReference>
<feature type="binding site" evidence="7">
    <location>
        <position position="31"/>
    </location>
    <ligand>
        <name>UDP-N-acetyl-alpha-D-muramoyl-L-alanyl-D-glutamate</name>
        <dbReference type="ChEBI" id="CHEBI:83900"/>
    </ligand>
</feature>
<protein>
    <recommendedName>
        <fullName evidence="7">UDP-N-acetylmuramoyl-L-alanyl-D-glutamate--2,6-diaminopimelate ligase</fullName>
        <ecNumber evidence="7">6.3.2.13</ecNumber>
    </recommendedName>
    <alternativeName>
        <fullName evidence="7">Meso-A2pm-adding enzyme</fullName>
    </alternativeName>
    <alternativeName>
        <fullName evidence="7">Meso-diaminopimelate-adding enzyme</fullName>
    </alternativeName>
    <alternativeName>
        <fullName evidence="7">UDP-MurNAc-L-Ala-D-Glu:meso-diaminopimelate ligase</fullName>
    </alternativeName>
    <alternativeName>
        <fullName evidence="7">UDP-MurNAc-tripeptide synthetase</fullName>
    </alternativeName>
    <alternativeName>
        <fullName evidence="7">UDP-N-acetylmuramyl-tripeptide synthetase</fullName>
    </alternativeName>
</protein>
<gene>
    <name evidence="7" type="primary">murE</name>
    <name evidence="12" type="ORF">ISP15_06935</name>
</gene>
<dbReference type="EMBL" id="JADIKJ010000006">
    <property type="protein sequence ID" value="MFK2900066.1"/>
    <property type="molecule type" value="Genomic_DNA"/>
</dbReference>
<feature type="binding site" evidence="7">
    <location>
        <position position="182"/>
    </location>
    <ligand>
        <name>UDP-N-acetyl-alpha-D-muramoyl-L-alanyl-D-glutamate</name>
        <dbReference type="ChEBI" id="CHEBI:83900"/>
    </ligand>
</feature>
<evidence type="ECO:0000256" key="7">
    <source>
        <dbReference type="HAMAP-Rule" id="MF_00208"/>
    </source>
</evidence>
<keyword evidence="4 7" id="KW-0573">Peptidoglycan synthesis</keyword>
<evidence type="ECO:0000259" key="9">
    <source>
        <dbReference type="Pfam" id="PF01225"/>
    </source>
</evidence>
<dbReference type="Pfam" id="PF01225">
    <property type="entry name" value="Mur_ligase"/>
    <property type="match status" value="1"/>
</dbReference>
<comment type="caution">
    <text evidence="12">The sequence shown here is derived from an EMBL/GenBank/DDBJ whole genome shotgun (WGS) entry which is preliminary data.</text>
</comment>
<dbReference type="InterPro" id="IPR004101">
    <property type="entry name" value="Mur_ligase_C"/>
</dbReference>
<dbReference type="InterPro" id="IPR005761">
    <property type="entry name" value="UDP-N-AcMur-Glu-dNH2Pim_ligase"/>
</dbReference>
<name>A0ABW8JIJ4_9GAMM</name>
<keyword evidence="7" id="KW-0067">ATP-binding</keyword>
<feature type="binding site" evidence="7">
    <location>
        <position position="386"/>
    </location>
    <ligand>
        <name>meso-2,6-diaminopimelate</name>
        <dbReference type="ChEBI" id="CHEBI:57791"/>
    </ligand>
</feature>
<sequence>MNGQRLDHLLQGIAETTDGGSMVVSGLALDSRQVRGGDAFFALRGTRGHGIEFVSSAVQRGAVVVLAEAPPCSLENPGVPVLWIDGLHTFVGEIAARFFGRPSESMRMIGVTGTNGKTSTVQMLAQALEKLGHRTATIGTLGAGLHGRLSEGERTTPDAIAVQRLLAEFRRDGATHVAMEVSSHALEQGRVAATAFDVAAFTNLTRDHLDYHGSMQAYGAAKAKLFAWPGLASAVLNIDDAFGRELSAGLAPEVRALRLSGAGDKHADIAATDISTSAQGITFDLRTPWGTQRIHSRLLGRFNVANLLAVAGCLGALGESFPRMVEALEALDPVNGRMNRLGGAHDLPLVVVDYAHTPDALEQALQALRAHCAARLICVFGCGGERDAGKRPQMGAIAERLADVAIVTDDNPRGEDGDLIVAQILAGMAQPSAATVLRDREAAIRGALDRATTGDVVLIAGKGHETYQEGAGGKRAFDDMAVARAVLEERA</sequence>
<keyword evidence="2 7" id="KW-0132">Cell division</keyword>
<dbReference type="SUPFAM" id="SSF53623">
    <property type="entry name" value="MurD-like peptide ligases, catalytic domain"/>
    <property type="match status" value="1"/>
</dbReference>
<feature type="binding site" evidence="7">
    <location>
        <position position="190"/>
    </location>
    <ligand>
        <name>UDP-N-acetyl-alpha-D-muramoyl-L-alanyl-D-glutamate</name>
        <dbReference type="ChEBI" id="CHEBI:83900"/>
    </ligand>
</feature>
<feature type="binding site" evidence="7">
    <location>
        <position position="188"/>
    </location>
    <ligand>
        <name>UDP-N-acetyl-alpha-D-muramoyl-L-alanyl-D-glutamate</name>
        <dbReference type="ChEBI" id="CHEBI:83900"/>
    </ligand>
</feature>
<keyword evidence="13" id="KW-1185">Reference proteome</keyword>
<keyword evidence="6 7" id="KW-0961">Cell wall biogenesis/degradation</keyword>
<comment type="pathway">
    <text evidence="7 8">Cell wall biogenesis; peptidoglycan biosynthesis.</text>
</comment>
<feature type="binding site" evidence="7">
    <location>
        <begin position="155"/>
        <end position="156"/>
    </location>
    <ligand>
        <name>UDP-N-acetyl-alpha-D-muramoyl-L-alanyl-D-glutamate</name>
        <dbReference type="ChEBI" id="CHEBI:83900"/>
    </ligand>
</feature>
<dbReference type="Gene3D" id="3.40.1190.10">
    <property type="entry name" value="Mur-like, catalytic domain"/>
    <property type="match status" value="1"/>
</dbReference>
<accession>A0ABW8JIJ4</accession>
<comment type="PTM">
    <text evidence="7">Carboxylation is probably crucial for Mg(2+) binding and, consequently, for the gamma-phosphate positioning of ATP.</text>
</comment>
<feature type="short sequence motif" description="Meso-diaminopimelate recognition motif" evidence="7">
    <location>
        <begin position="410"/>
        <end position="413"/>
    </location>
</feature>
<keyword evidence="5 7" id="KW-0131">Cell cycle</keyword>
<comment type="subcellular location">
    <subcellularLocation>
        <location evidence="7 8">Cytoplasm</location>
    </subcellularLocation>
</comment>
<evidence type="ECO:0000256" key="1">
    <source>
        <dbReference type="ARBA" id="ARBA00005898"/>
    </source>
</evidence>
<keyword evidence="7" id="KW-0963">Cytoplasm</keyword>
<dbReference type="InterPro" id="IPR036565">
    <property type="entry name" value="Mur-like_cat_sf"/>
</dbReference>
<dbReference type="NCBIfam" id="TIGR01085">
    <property type="entry name" value="murE"/>
    <property type="match status" value="1"/>
</dbReference>
<evidence type="ECO:0000256" key="8">
    <source>
        <dbReference type="RuleBase" id="RU004135"/>
    </source>
</evidence>
<feature type="binding site" evidence="7">
    <location>
        <begin position="113"/>
        <end position="119"/>
    </location>
    <ligand>
        <name>ATP</name>
        <dbReference type="ChEBI" id="CHEBI:30616"/>
    </ligand>
</feature>
<dbReference type="PANTHER" id="PTHR23135:SF4">
    <property type="entry name" value="UDP-N-ACETYLMURAMOYL-L-ALANYL-D-GLUTAMATE--2,6-DIAMINOPIMELATE LIGASE MURE HOMOLOG, CHLOROPLASTIC"/>
    <property type="match status" value="1"/>
</dbReference>
<reference evidence="12 13" key="1">
    <citation type="submission" date="2020-10" db="EMBL/GenBank/DDBJ databases">
        <title>Phylogeny of dyella-like bacteria.</title>
        <authorList>
            <person name="Fu J."/>
        </authorList>
    </citation>
    <scope>NUCLEOTIDE SEQUENCE [LARGE SCALE GENOMIC DNA]</scope>
    <source>
        <strain evidence="12 13">JP1</strain>
    </source>
</reference>
<evidence type="ECO:0000313" key="12">
    <source>
        <dbReference type="EMBL" id="MFK2900066.1"/>
    </source>
</evidence>
<dbReference type="Pfam" id="PF02875">
    <property type="entry name" value="Mur_ligase_C"/>
    <property type="match status" value="1"/>
</dbReference>
<dbReference type="InterPro" id="IPR036615">
    <property type="entry name" value="Mur_ligase_C_dom_sf"/>
</dbReference>
<feature type="domain" description="Mur ligase C-terminal" evidence="10">
    <location>
        <begin position="336"/>
        <end position="463"/>
    </location>
</feature>
<proteinExistence type="inferred from homology"/>
<feature type="binding site" evidence="7">
    <location>
        <begin position="410"/>
        <end position="413"/>
    </location>
    <ligand>
        <name>meso-2,6-diaminopimelate</name>
        <dbReference type="ChEBI" id="CHEBI:57791"/>
    </ligand>
</feature>
<dbReference type="Gene3D" id="3.40.1390.10">
    <property type="entry name" value="MurE/MurF, N-terminal domain"/>
    <property type="match status" value="1"/>
</dbReference>